<proteinExistence type="predicted"/>
<gene>
    <name evidence="1" type="ORF">ATPR_2649</name>
</gene>
<dbReference type="RefSeq" id="WP_006559669.1">
    <property type="nucleotide sequence ID" value="NZ_BABS01000108.1"/>
</dbReference>
<name>F7VH00_9PROT</name>
<dbReference type="EMBL" id="BABS01000108">
    <property type="protein sequence ID" value="GAA09645.1"/>
    <property type="molecule type" value="Genomic_DNA"/>
</dbReference>
<evidence type="ECO:0000313" key="1">
    <source>
        <dbReference type="EMBL" id="GAA09645.1"/>
    </source>
</evidence>
<accession>F7VH00</accession>
<reference evidence="1 2" key="1">
    <citation type="journal article" date="2011" name="Biochem. Biophys. Res. Commun.">
        <title>Increased number of Arginine-based salt bridges contributes to the thermotolerance of thermotolerant acetic acid bacteria, Acetobacter tropicalis SKU1100.</title>
        <authorList>
            <person name="Matsutani M."/>
            <person name="Hirakawa H."/>
            <person name="Nishikura M."/>
            <person name="Soemphol W."/>
            <person name="Ali I.A.I."/>
            <person name="Yakushi T."/>
            <person name="Matsushita K."/>
        </authorList>
    </citation>
    <scope>NUCLEOTIDE SEQUENCE [LARGE SCALE GENOMIC DNA]</scope>
    <source>
        <strain evidence="1 2">NBRC 101654</strain>
    </source>
</reference>
<organism evidence="1 2">
    <name type="scientific">Acetobacter tropicalis NBRC 101654</name>
    <dbReference type="NCBI Taxonomy" id="749388"/>
    <lineage>
        <taxon>Bacteria</taxon>
        <taxon>Pseudomonadati</taxon>
        <taxon>Pseudomonadota</taxon>
        <taxon>Alphaproteobacteria</taxon>
        <taxon>Acetobacterales</taxon>
        <taxon>Acetobacteraceae</taxon>
        <taxon>Acetobacter</taxon>
    </lineage>
</organism>
<dbReference type="AlphaFoldDB" id="F7VH00"/>
<protein>
    <submittedName>
        <fullName evidence="1">Uncharacterized protein</fullName>
    </submittedName>
</protein>
<evidence type="ECO:0000313" key="2">
    <source>
        <dbReference type="Proteomes" id="UP000004319"/>
    </source>
</evidence>
<sequence length="215" mass="24543">MSDESTNIINNTVYINDEVIPFGAYQAIFHKLTKKVDRIRRIFNGGYTINPDDIINLHMCVMQSLQQYNIQGSQVEITHVEKKQGSRTFNSIDMFRCANITSREQTSSIAYSIDFLIVLPAQIEQSKDIAQRYKLTIIIDKDEVDDNDTSVPFFLRGYIGTPDIKMSLEYSDYMVAQALNSTVSGWINSLPKQKESKCLLNLKKIEGKVRGFLPI</sequence>
<comment type="caution">
    <text evidence="1">The sequence shown here is derived from an EMBL/GenBank/DDBJ whole genome shotgun (WGS) entry which is preliminary data.</text>
</comment>
<dbReference type="Proteomes" id="UP000004319">
    <property type="component" value="Unassembled WGS sequence"/>
</dbReference>